<dbReference type="InterPro" id="IPR023321">
    <property type="entry name" value="PINIT"/>
</dbReference>
<feature type="region of interest" description="Disordered" evidence="9">
    <location>
        <begin position="101"/>
        <end position="120"/>
    </location>
</feature>
<evidence type="ECO:0000259" key="11">
    <source>
        <dbReference type="PROSITE" id="PS51466"/>
    </source>
</evidence>
<evidence type="ECO:0000256" key="6">
    <source>
        <dbReference type="ARBA" id="ARBA00022786"/>
    </source>
</evidence>
<dbReference type="AlphaFoldDB" id="F8NDJ0"/>
<dbReference type="GO" id="GO:0061665">
    <property type="term" value="F:SUMO ligase activity"/>
    <property type="evidence" value="ECO:0007669"/>
    <property type="project" value="TreeGrafter"/>
</dbReference>
<keyword evidence="6" id="KW-0833">Ubl conjugation pathway</keyword>
<dbReference type="Proteomes" id="UP000008064">
    <property type="component" value="Unassembled WGS sequence"/>
</dbReference>
<dbReference type="InterPro" id="IPR013083">
    <property type="entry name" value="Znf_RING/FYVE/PHD"/>
</dbReference>
<dbReference type="KEGG" id="sla:SERLADRAFT_412304"/>
<evidence type="ECO:0008006" key="13">
    <source>
        <dbReference type="Google" id="ProtNLM"/>
    </source>
</evidence>
<keyword evidence="4" id="KW-0479">Metal-binding</keyword>
<feature type="domain" description="PINIT" evidence="11">
    <location>
        <begin position="144"/>
        <end position="307"/>
    </location>
</feature>
<accession>F8NDJ0</accession>
<feature type="region of interest" description="Disordered" evidence="9">
    <location>
        <begin position="450"/>
        <end position="471"/>
    </location>
</feature>
<dbReference type="EMBL" id="GL945428">
    <property type="protein sequence ID" value="EGO30223.1"/>
    <property type="molecule type" value="Genomic_DNA"/>
</dbReference>
<protein>
    <recommendedName>
        <fullName evidence="13">SP-RING-type domain-containing protein</fullName>
    </recommendedName>
</protein>
<comment type="pathway">
    <text evidence="1">Protein modification; protein sumoylation.</text>
</comment>
<evidence type="ECO:0000256" key="5">
    <source>
        <dbReference type="ARBA" id="ARBA00022771"/>
    </source>
</evidence>
<feature type="region of interest" description="Disordered" evidence="9">
    <location>
        <begin position="603"/>
        <end position="628"/>
    </location>
</feature>
<dbReference type="Pfam" id="PF14324">
    <property type="entry name" value="PINIT"/>
    <property type="match status" value="1"/>
</dbReference>
<dbReference type="PANTHER" id="PTHR10782:SF4">
    <property type="entry name" value="TONALLI, ISOFORM E"/>
    <property type="match status" value="1"/>
</dbReference>
<evidence type="ECO:0000259" key="10">
    <source>
        <dbReference type="PROSITE" id="PS51044"/>
    </source>
</evidence>
<feature type="region of interest" description="Disordered" evidence="9">
    <location>
        <begin position="666"/>
        <end position="689"/>
    </location>
</feature>
<comment type="similarity">
    <text evidence="2">Belongs to the PIAS family.</text>
</comment>
<dbReference type="Gene3D" id="2.60.120.780">
    <property type="entry name" value="PINIT domain"/>
    <property type="match status" value="1"/>
</dbReference>
<dbReference type="Gene3D" id="3.30.40.10">
    <property type="entry name" value="Zinc/RING finger domain, C3HC4 (zinc finger)"/>
    <property type="match status" value="1"/>
</dbReference>
<dbReference type="InterPro" id="IPR038654">
    <property type="entry name" value="PINIT_sf"/>
</dbReference>
<evidence type="ECO:0000313" key="12">
    <source>
        <dbReference type="EMBL" id="EGO30223.1"/>
    </source>
</evidence>
<reference evidence="12" key="1">
    <citation type="submission" date="2011-04" db="EMBL/GenBank/DDBJ databases">
        <title>Evolution of plant cell wall degrading machinery underlies the functional diversity of forest fungi.</title>
        <authorList>
            <consortium name="US DOE Joint Genome Institute (JGI-PGF)"/>
            <person name="Eastwood D.C."/>
            <person name="Floudas D."/>
            <person name="Binder M."/>
            <person name="Majcherczyk A."/>
            <person name="Schneider P."/>
            <person name="Aerts A."/>
            <person name="Asiegbu F.O."/>
            <person name="Baker S.E."/>
            <person name="Barry K."/>
            <person name="Bendiksby M."/>
            <person name="Blumentritt M."/>
            <person name="Coutinho P.M."/>
            <person name="Cullen D."/>
            <person name="Cullen D."/>
            <person name="Gathman A."/>
            <person name="Goodell B."/>
            <person name="Henrissat B."/>
            <person name="Ihrmark K."/>
            <person name="Kauserud H."/>
            <person name="Kohler A."/>
            <person name="LaButti K."/>
            <person name="Lapidus A."/>
            <person name="Lavin J.L."/>
            <person name="Lee Y.-H."/>
            <person name="Lindquist E."/>
            <person name="Lilly W."/>
            <person name="Lucas S."/>
            <person name="Morin E."/>
            <person name="Murat C."/>
            <person name="Oguiza J.A."/>
            <person name="Park J."/>
            <person name="Pisabarro A.G."/>
            <person name="Riley R."/>
            <person name="Rosling A."/>
            <person name="Salamov A."/>
            <person name="Schmidt O."/>
            <person name="Schmutz J."/>
            <person name="Skrede I."/>
            <person name="Stenlid J."/>
            <person name="Wiebenga A."/>
            <person name="Xie X."/>
            <person name="Kues U."/>
            <person name="Hibbett D.S."/>
            <person name="Hoffmeister D."/>
            <person name="Hogberg N."/>
            <person name="Martin F."/>
            <person name="Grigoriev I.V."/>
            <person name="Watkinson S.C."/>
        </authorList>
    </citation>
    <scope>NUCLEOTIDE SEQUENCE</scope>
    <source>
        <strain evidence="12">S7.9</strain>
    </source>
</reference>
<organism>
    <name type="scientific">Serpula lacrymans var. lacrymans (strain S7.9)</name>
    <name type="common">Dry rot fungus</name>
    <dbReference type="NCBI Taxonomy" id="578457"/>
    <lineage>
        <taxon>Eukaryota</taxon>
        <taxon>Fungi</taxon>
        <taxon>Dikarya</taxon>
        <taxon>Basidiomycota</taxon>
        <taxon>Agaricomycotina</taxon>
        <taxon>Agaricomycetes</taxon>
        <taxon>Agaricomycetidae</taxon>
        <taxon>Boletales</taxon>
        <taxon>Coniophorineae</taxon>
        <taxon>Serpulaceae</taxon>
        <taxon>Serpula</taxon>
    </lineage>
</organism>
<keyword evidence="7" id="KW-0862">Zinc</keyword>
<evidence type="ECO:0000256" key="1">
    <source>
        <dbReference type="ARBA" id="ARBA00004718"/>
    </source>
</evidence>
<dbReference type="RefSeq" id="XP_007312107.1">
    <property type="nucleotide sequence ID" value="XM_007312045.1"/>
</dbReference>
<dbReference type="PROSITE" id="PS51044">
    <property type="entry name" value="ZF_SP_RING"/>
    <property type="match status" value="1"/>
</dbReference>
<evidence type="ECO:0000256" key="3">
    <source>
        <dbReference type="ARBA" id="ARBA00022679"/>
    </source>
</evidence>
<proteinExistence type="inferred from homology"/>
<feature type="domain" description="SP-RING-type" evidence="10">
    <location>
        <begin position="337"/>
        <end position="422"/>
    </location>
</feature>
<name>F8NDJ0_SERL9</name>
<dbReference type="Pfam" id="PF02891">
    <property type="entry name" value="zf-MIZ"/>
    <property type="match status" value="1"/>
</dbReference>
<evidence type="ECO:0000256" key="8">
    <source>
        <dbReference type="PROSITE-ProRule" id="PRU00452"/>
    </source>
</evidence>
<evidence type="ECO:0000256" key="9">
    <source>
        <dbReference type="SAM" id="MobiDB-lite"/>
    </source>
</evidence>
<keyword evidence="5 8" id="KW-0863">Zinc-finger</keyword>
<dbReference type="GO" id="GO:0008270">
    <property type="term" value="F:zinc ion binding"/>
    <property type="evidence" value="ECO:0007669"/>
    <property type="project" value="UniProtKB-KW"/>
</dbReference>
<dbReference type="HOGENOM" id="CLU_020537_0_0_1"/>
<feature type="compositionally biased region" description="Polar residues" evidence="9">
    <location>
        <begin position="603"/>
        <end position="621"/>
    </location>
</feature>
<gene>
    <name evidence="12" type="ORF">SERLADRAFT_412304</name>
</gene>
<evidence type="ECO:0000256" key="4">
    <source>
        <dbReference type="ARBA" id="ARBA00022723"/>
    </source>
</evidence>
<sequence length="689" mass="75791">MAVADCWADFENFRHNVKQNTVDRLKQILVGFNEECFTIFSKSGKKQELIDRITTQLDIWRQANNADRWTKAKAVLLQVRSTGVYAPARMPGTVNVQALPPIQHPPYPSSSSSARSNGFQPVAPGPCNIGRYNSYAAPGKALPSSILPPSNLSNPAVRFKPSPFFRVDQAVSNIAECPESTSSTDRKQQSLTFTLNSEQLQKIGSLSPKYQLRLYCTSSTFYSPAHSGLRGPCPIEFPPTCEVRVNNVQLQSGLKGLKKKPGTAPPADLGNAVRTVGQNRLEMVYVNSQQPAQPKKFYLVVMLVEVTTVGQLVERLNKGKYYNKEEVLKKLTDTSSEDDDIIAGLQKLSLKCPLSFMRIVSPCRSVLCVHPQCFDATSWFSVMEQTTTWLCPVCEKVLNHEDLIIDGYFDQILKDTPQNVEDVIIESDGQWHTADNNYSSAVWRASHPPPFSDPPPTFRSQGGNPAVDRHAEDTSMKPITKSDVQILILDSDDEDEGRVKRELSLSHGSTSSFSIPRSASLVTAKSSRANAGEIIDLTLDSDDEETKLSKKPAKRKAHDAGVLSPTEQIWKKSRVNSVSPVTVPTIGHKGETSKASGITCTVSSTNQSNTLPSPSHTSSIPNNPPITKFTSIRYGPPPYGNVADEGIYRPYVPTSPITPRDAANAIHQPFIPNHPYPPHHSGSSRPSWS</sequence>
<dbReference type="GeneID" id="18813033"/>
<dbReference type="PROSITE" id="PS51466">
    <property type="entry name" value="PINIT"/>
    <property type="match status" value="1"/>
</dbReference>
<evidence type="ECO:0000256" key="2">
    <source>
        <dbReference type="ARBA" id="ARBA00005383"/>
    </source>
</evidence>
<evidence type="ECO:0000256" key="7">
    <source>
        <dbReference type="ARBA" id="ARBA00022833"/>
    </source>
</evidence>
<dbReference type="OrthoDB" id="28127at2759"/>
<dbReference type="InterPro" id="IPR004181">
    <property type="entry name" value="Znf_MIZ"/>
</dbReference>
<dbReference type="PANTHER" id="PTHR10782">
    <property type="entry name" value="ZINC FINGER MIZ DOMAIN-CONTAINING PROTEIN"/>
    <property type="match status" value="1"/>
</dbReference>
<dbReference type="GO" id="GO:0016925">
    <property type="term" value="P:protein sumoylation"/>
    <property type="evidence" value="ECO:0007669"/>
    <property type="project" value="UniProtKB-UniPathway"/>
</dbReference>
<dbReference type="UniPathway" id="UPA00886"/>
<dbReference type="GO" id="GO:0000785">
    <property type="term" value="C:chromatin"/>
    <property type="evidence" value="ECO:0007669"/>
    <property type="project" value="TreeGrafter"/>
</dbReference>
<keyword evidence="3" id="KW-0808">Transferase</keyword>